<dbReference type="AlphaFoldDB" id="A0A504Y794"/>
<comment type="caution">
    <text evidence="2">The sequence shown here is derived from an EMBL/GenBank/DDBJ whole genome shotgun (WGS) entry which is preliminary data.</text>
</comment>
<reference evidence="2 3" key="1">
    <citation type="submission" date="2019-04" db="EMBL/GenBank/DDBJ databases">
        <title>Annotation for the trematode Fasciola gigantica.</title>
        <authorList>
            <person name="Choi Y.-J."/>
        </authorList>
    </citation>
    <scope>NUCLEOTIDE SEQUENCE [LARGE SCALE GENOMIC DNA]</scope>
    <source>
        <strain evidence="2">Uganda_cow_1</strain>
    </source>
</reference>
<dbReference type="OrthoDB" id="6282232at2759"/>
<evidence type="ECO:0000313" key="2">
    <source>
        <dbReference type="EMBL" id="TPP56466.1"/>
    </source>
</evidence>
<gene>
    <name evidence="2" type="ORF">FGIG_11863</name>
</gene>
<name>A0A504Y794_FASGI</name>
<dbReference type="STRING" id="46835.A0A504Y794"/>
<accession>A0A504Y794</accession>
<evidence type="ECO:0000256" key="1">
    <source>
        <dbReference type="SAM" id="Phobius"/>
    </source>
</evidence>
<keyword evidence="3" id="KW-1185">Reference proteome</keyword>
<evidence type="ECO:0000313" key="3">
    <source>
        <dbReference type="Proteomes" id="UP000316759"/>
    </source>
</evidence>
<keyword evidence="1" id="KW-0472">Membrane</keyword>
<organism evidence="2 3">
    <name type="scientific">Fasciola gigantica</name>
    <name type="common">Giant liver fluke</name>
    <dbReference type="NCBI Taxonomy" id="46835"/>
    <lineage>
        <taxon>Eukaryota</taxon>
        <taxon>Metazoa</taxon>
        <taxon>Spiralia</taxon>
        <taxon>Lophotrochozoa</taxon>
        <taxon>Platyhelminthes</taxon>
        <taxon>Trematoda</taxon>
        <taxon>Digenea</taxon>
        <taxon>Plagiorchiida</taxon>
        <taxon>Echinostomata</taxon>
        <taxon>Echinostomatoidea</taxon>
        <taxon>Fasciolidae</taxon>
        <taxon>Fasciola</taxon>
    </lineage>
</organism>
<dbReference type="Proteomes" id="UP000316759">
    <property type="component" value="Unassembled WGS sequence"/>
</dbReference>
<proteinExistence type="predicted"/>
<keyword evidence="1" id="KW-1133">Transmembrane helix</keyword>
<feature type="transmembrane region" description="Helical" evidence="1">
    <location>
        <begin position="204"/>
        <end position="222"/>
    </location>
</feature>
<dbReference type="EMBL" id="SUNJ01014457">
    <property type="protein sequence ID" value="TPP56466.1"/>
    <property type="molecule type" value="Genomic_DNA"/>
</dbReference>
<sequence length="240" mass="27290">MDKDCQTEMLQNIRPLLNISGKFRDELCQLPFTDGLYTGNFLRCDHAQKTEGKANDLEATFIQAVLQLKSHQHTDSLKVFPFLGTNAERSDRKKVEPDYLKVHYLTTSQPSLLELQIVNLFFSSTTTKPRLKDILRNYLRILSAKRMQIRPRNSSPIQVRKLILNCQIHYSLVAFTIQVERIGGGLSTSRMVSLDTLVSPFSEVLGICFTTLGFLIPLLLFVDCAFNQMYRTNGPNQGNA</sequence>
<keyword evidence="1" id="KW-0812">Transmembrane</keyword>
<protein>
    <submittedName>
        <fullName evidence="2">Uncharacterized protein</fullName>
    </submittedName>
</protein>